<dbReference type="Proteomes" id="UP000263232">
    <property type="component" value="Chromosome"/>
</dbReference>
<evidence type="ECO:0000256" key="1">
    <source>
        <dbReference type="SAM" id="SignalP"/>
    </source>
</evidence>
<sequence length="202" mass="23186">MNKIKQALLLILLLVNVFSPTVYANQASETTNATEYSAQMQPLFNERALDDDSTEELPQATVDVGLSVEELREAMINYYKEDFSPEEKAENQQEIDPDRLAELIEELEKIEWINSLKPQLDQVSFTVDGNTLYALRIIIPMSYQNAEALHPNHDIQLLNEVFTYSRNRLVLLGYYDEAKQIVTPLHLTTQSSPLFYNEAIDK</sequence>
<keyword evidence="3" id="KW-1185">Reference proteome</keyword>
<proteinExistence type="predicted"/>
<reference evidence="2 3" key="1">
    <citation type="submission" date="2017-09" db="EMBL/GenBank/DDBJ databases">
        <title>Complete genome sequence of Oxytococcus suis strain ZY16052.</title>
        <authorList>
            <person name="Li F."/>
        </authorList>
    </citation>
    <scope>NUCLEOTIDE SEQUENCE [LARGE SCALE GENOMIC DNA]</scope>
    <source>
        <strain evidence="2 3">ZY16052</strain>
    </source>
</reference>
<dbReference type="OrthoDB" id="2139960at2"/>
<feature type="signal peptide" evidence="1">
    <location>
        <begin position="1"/>
        <end position="24"/>
    </location>
</feature>
<organism evidence="2 3">
    <name type="scientific">Suicoccus acidiformans</name>
    <dbReference type="NCBI Taxonomy" id="2036206"/>
    <lineage>
        <taxon>Bacteria</taxon>
        <taxon>Bacillati</taxon>
        <taxon>Bacillota</taxon>
        <taxon>Bacilli</taxon>
        <taxon>Lactobacillales</taxon>
        <taxon>Aerococcaceae</taxon>
        <taxon>Suicoccus</taxon>
    </lineage>
</organism>
<dbReference type="AlphaFoldDB" id="A0A347WNF8"/>
<dbReference type="EMBL" id="CP023434">
    <property type="protein sequence ID" value="AXY26615.1"/>
    <property type="molecule type" value="Genomic_DNA"/>
</dbReference>
<gene>
    <name evidence="2" type="ORF">CL176_11720</name>
</gene>
<dbReference type="KEGG" id="abae:CL176_11720"/>
<dbReference type="RefSeq" id="WP_118991470.1">
    <property type="nucleotide sequence ID" value="NZ_CP023434.1"/>
</dbReference>
<protein>
    <submittedName>
        <fullName evidence="2">Uncharacterized protein</fullName>
    </submittedName>
</protein>
<feature type="chain" id="PRO_5016691254" evidence="1">
    <location>
        <begin position="25"/>
        <end position="202"/>
    </location>
</feature>
<accession>A0A347WNF8</accession>
<keyword evidence="1" id="KW-0732">Signal</keyword>
<evidence type="ECO:0000313" key="2">
    <source>
        <dbReference type="EMBL" id="AXY26615.1"/>
    </source>
</evidence>
<name>A0A347WNF8_9LACT</name>
<evidence type="ECO:0000313" key="3">
    <source>
        <dbReference type="Proteomes" id="UP000263232"/>
    </source>
</evidence>